<evidence type="ECO:0000313" key="1">
    <source>
        <dbReference type="EMBL" id="WIY49512.1"/>
    </source>
</evidence>
<reference evidence="1 2" key="1">
    <citation type="submission" date="2023-06" db="EMBL/GenBank/DDBJ databases">
        <authorList>
            <person name="Ham H."/>
            <person name="Park D.S."/>
        </authorList>
    </citation>
    <scope>NUCLEOTIDE SEQUENCE [LARGE SCALE GENOMIC DNA]</scope>
    <source>
        <strain evidence="1 2">KACC 17005</strain>
    </source>
</reference>
<proteinExistence type="predicted"/>
<dbReference type="InterPro" id="IPR025562">
    <property type="entry name" value="Tae4"/>
</dbReference>
<dbReference type="Pfam" id="PF14113">
    <property type="entry name" value="Tae4"/>
    <property type="match status" value="1"/>
</dbReference>
<name>A0ABY9ARK0_PARCI</name>
<protein>
    <submittedName>
        <fullName evidence="1">Type VI secretion system amidase effector protein Tae4</fullName>
    </submittedName>
</protein>
<accession>A0ABY9ARK0</accession>
<dbReference type="GeneID" id="79789263"/>
<dbReference type="RefSeq" id="WP_011797303.1">
    <property type="nucleotide sequence ID" value="NZ_CP023687.1"/>
</dbReference>
<dbReference type="Gene3D" id="4.10.280.80">
    <property type="match status" value="1"/>
</dbReference>
<gene>
    <name evidence="1" type="ORF">QRO08_02790</name>
</gene>
<dbReference type="Gene3D" id="3.90.1720.80">
    <property type="match status" value="1"/>
</dbReference>
<evidence type="ECO:0000313" key="2">
    <source>
        <dbReference type="Proteomes" id="UP001242732"/>
    </source>
</evidence>
<organism evidence="1 2">
    <name type="scientific">Paracidovorax citrulli</name>
    <name type="common">Acidovorax citrulli</name>
    <dbReference type="NCBI Taxonomy" id="80869"/>
    <lineage>
        <taxon>Bacteria</taxon>
        <taxon>Pseudomonadati</taxon>
        <taxon>Pseudomonadota</taxon>
        <taxon>Betaproteobacteria</taxon>
        <taxon>Burkholderiales</taxon>
        <taxon>Comamonadaceae</taxon>
        <taxon>Paracidovorax</taxon>
    </lineage>
</organism>
<sequence length="179" mass="20286">MAVEEKTSTNTGISFDELWRNYPTNDPCLNPANGKKAYDNQCAIRLGAALEKSGVSFKSFRGPRCEFGARGNGMVLRAQELADWLNTKPFAHCPTSIQVEGKSFHKKIAARKGIVFFKDYWMRDGEKSPTGDHIDLWNMDRLTPSWQNFTRFTLGIGRIPGIYSDLENSRRVVFWPFAG</sequence>
<dbReference type="EMBL" id="CP127363">
    <property type="protein sequence ID" value="WIY49512.1"/>
    <property type="molecule type" value="Genomic_DNA"/>
</dbReference>
<keyword evidence="2" id="KW-1185">Reference proteome</keyword>
<dbReference type="Proteomes" id="UP001242732">
    <property type="component" value="Chromosome"/>
</dbReference>